<dbReference type="Gene3D" id="3.10.350.10">
    <property type="entry name" value="LysM domain"/>
    <property type="match status" value="1"/>
</dbReference>
<dbReference type="InterPro" id="IPR050708">
    <property type="entry name" value="T6SS_VgrG/RHS"/>
</dbReference>
<protein>
    <recommendedName>
        <fullName evidence="2">LysM domain-containing protein</fullName>
    </recommendedName>
</protein>
<keyword evidence="4" id="KW-1185">Reference proteome</keyword>
<name>A0A2P7QW45_9SPHN</name>
<sequence length="4586" mass="492914">MPASGCRVGGGSSMVAIFTGGGTGLERGSGSLLGKAGLLGSSSLGKTGEQLFVNAANGNLVVSQRDEILIGRGPDAIVSRTYNSQAAEGLDENRDRWRQSGDRRIVLAGTENAAGSVATRVSADGSEISYTWNGTRGLYVATSGAGAHDTLSLSNKVWTWVDGTTQAREIYQKEDVQSAYARITSETDRYGNSLTFTYFPEKGGNLQKITTADGGFIQYEWSVENKNNLRSITTGYTDVTSTPPKSATLTRTWYQYDNGNRLKTVTVDLSPENSNVADSDVYVTTYHYLSDGTNRIEMIEQSDGTLVKIGYTGAAVTSITEAGPGGTTRVTKLTYGTNYTLVTDPLEQVTRLDFDGVSADKWLKQITAPAAAGGLAQATTKFSYDAVTGDVLIIEDAAGDAATFTYDGAGNVLTETDPLGNIIRRTYGARNEILTETRESLVAPAESFEDGLSTGWLLNGAAAPVSGPFSGVGGSVSHFAGRFGWTGDGEALSKTFVLNGSGRTIIDFEFLKFDTWDGEAFRVYLNGGAAISFVPGQDASGTFSIAGLTGTYRITSSGQDSDLGIGPNAPDRAYHVQLAVAGTGSSVRLGFGSGLDQVPEDESWGIDNVAVREATTTRYVYDPSMALAYRVSAEGRVTAYENNQGLVSQERSLGNKRYPMAGLSPGAAIDYATIRNWELAITDWSGTSLISYQRDVRGEVEIARHWTNVAVNGYGRDARATEFGYDTAGNLVYHRVGNAFAETYRYDGLLRVESKKDSNGNETKLSYSVLSGAPGGVSSQTVVQLANGALETSSFDSLGRLINVVKSGGGATSTTSYRYDAAGRLRAIIDGTGQRSSILYDGAGRRAADIKPDGSVTEYRYSLDDNLIATIRHGAKLTNAQLESLVDAAGNPTNVLVVMPGAHADDRYEWRVYDQAGRLSGTIDGKGAVVQYVYDGAGRPISETRFANFLHASLVEGYRASGSPSSLPLPQENTNNDRILRNFYDRDGLLIATMDGDGALARTVYDGFGRKVQTIRYSGQILDPTARRTGSLASLEAIASGGDQSRTILHDYVYNSGGDLTAEVDGEGTITRYTYSLTGQLLTKTVGEKVLRTVPASSIPAPINAGDLVSTTGGATAETTTYDYDVYGKMRSERRDRAQGTYEWSIYTYDKLGRLETTDRHDVPSPDNRYNRFTKQRYDGLGRLIGEVGSEGSALLAPLPANAPASEIDRIYKTYGRTYSYDAAGRLISKTEPNGKDAGGNRTVYYYGIDGELAIEVNAAGDVIEYRRNAVGELTDTIRYEYRLPNGNLPGLTGGVAAEGAAIRALVAGLHHGVQITNNANTSVVSKGAGRFQITKAPGVAYGPNASAVSTEPFEGNFAFSVTNISPSSNYHVAISGAAKAADTAAIDYSFQIYNGTAYYYEAGVQVATKAINGKMWMWRTGTTLHYGTGPDWQSASSLSGIFRTIYNVAGPMHFDTLLFEVNSSMEVQFFDPQKPGLANHANALITDLGDGTFTIAKQGSTSNAWDASATSNQPITGDFRISARYLPYSPNLVIGVGTNVFADTSWQSVQYGLQLTWEKKVHALDNGVVKATRDLEGPDFTNIVWMWREGSTLRYGVGDNFEIASTSGLLHTVEGVTGDVHFDSSLYTSTSAVEVKIEYPELMSHASVEHVDYDAAGFVRATKDALNNSTSYTYNAFGQVASITRPLPLAQSEKTIFEYDRRGNHSKTVKDSGGLNLASVTSYDAFGRAWQTQDAHGYLRNTGYDRAGRVISVKDAAQKDAAQNEQTYEYDSRGYLRFSTDRNGKRTSYVYGALGRTLTITTPENVVTTITKNMFDETVSIVDASNKGVSYAYDRDGNVTKAFDAVSNTIESEFDLAGRVKKTTDANKVVTTYEYDAANRVLKTIVDPAGLNLITTYRYDGKGQKIEVVGADGNVTAIEYDLAGNVLRHIAGPGAGKPNATTAYAYDASGRQVAVTEGWGTAAAKTTAYVYDKADRLIATRVDPYGLNLKTEFGYDSRGNVLWRKDAAGDTTYYQYDSDNRQVLAADREGRVTETFYDKEGRIVGTLRYAARATIDAVNKTFAQPAKNADADQFTNHVFDGDGRLRFTIDPLRGLTEYRYDAHGNLELTVRYGGPVDRPIPPSTLYDVAGAQAQIAKYSLGARPDLRGYGVLHDVADRPWVSVNEEGYVTAYAYDGNGNVVKQTRFDDRWSGEFTAAGLSAWMSGKTGRVDRSFYDAAGRVQYSVDAENFVTAFTYDGAGRVKSETRYAEQFNDIVDGTTAASVASLLAGANAAKAAVTRYGYDSAGRLTDITDPLSVVTHHELDALGQAIKTYYAYGTTAESITARTFKAGRLASEIQAFGATYPSETVPSGTPYQSETVYTYDGVGRVLTIKTGAKQTAYEYDALGHVKRERNQIDASTWAETETTYDSFGNAVKVKDPRGNVSYAYYDALNRVRLQVDAGGHDQTGGYATETTYTLGGAIASVTRRAKAVSGTYSENSRPTVNRDSERDATTWFVRDKLDRITDVIDAENKIESYVLNAFGHRKTVTSKSGGVTTYVYDKLGRATRETVEIKSELTPGVTTTIVNTFSYDARGNMLQKVEASNLAEKRTTTYEYDKLNRVKKMYGDTVGYILQPGQTENTDDQPTEQYRYDQLGNLIEKIDALNASTRYYYDKMGRVVEEIDALRNVVSRQYDVNGNLVSERQHALRASSPTDTKPGLPAKSVDDRVKFFSYDGLNRLLSTTQVGVLAGSWTSGGYQNGVANLTTSFEYDAAGNVIRQTDPNGNVIRNYYDKLGNRLEQIDQEGYMTSWRYDAEGNVTTDWRWATRVEVYADGSHTSPTSIDNRVTQFTYDRNGRRLSEQRWLDGTKAQASADSIIRYTYNALGQVLTKREATGDQTSYTYDNAGRLEKEQRAKFRDQTNNEVTPTTTYKYDGLNNLLRTTEGMSAERVTTYVYGAGGRLASMTNAAGDTFSYAYDRAGNVLRESYVRRRVQSISAQGAITYTDISEALLYVRDALGRVTGQGNATLVNGAWQAGIRQNIRYNTFGDVTGRGSSAWASAPAYQEQFVYDVGSRLTASNSGDGVWRYFVSDKAGNQTLVVEDEGSDLAGKTLEQVIALSKGNGAAPGYVYVDRINTTAIGVDKRGQAIAQSAMKRQLNAATVVDVSTTKGYNAFGEVAWEKNAEGAQTSYTYNTMGRVRSIVRPTVSVTFENGTRQNVAPTESFRYDLSGRLTGTTDANGNRTTRELLAGTGYGGSEALVTAELHADNGVARTYYDQFGDARLFRSELYAANLDNFAASDESRSYDKMGRLTTQVERGGLTHSYLYDLLGQRILHTNTVLGAANAEITDYDLQGRVTRQVAFGGDTTTTSYAWDATLQTADVTVGGWTTTTTLANSLTSIEKEDVFGHALYKKDLGGRISEMTYDKAGRLVERTGAGAMTWTWLNSGLVDTITATSGASDTKNWSSKTTSHGYDVLGNLVAQYTVDTVEEYYQYSWDEGGSSYYHDTDRVSSVVQNATADYDTAGRLLWWSEAGTGTAPAARTDYEYDANGNIRRTRAAHRFLNAQGGDAGAAPTKDLWYKYDVLNRVTLSAGRLEGGSIVGGEANTYNAAGQRMTTTRFVAASEDYGDPNDGGYSVPYEAIQRESYSYTTAGQLDLVYVVQGGSTTAPDGTLIGAEPSGTGTKRADYDYDGMGRVTRQIDYDAGGTVVQYQRDVTYNGKGQITGETTNTRRGADIFRSTIVNNYGTGTSYALGAVVWSTSRNDKFVKGTTLATGSANPLDTRTDNTIGWYDGAVTTQVRYDEDAGTYTYSASSGTYTEDGDHDGNTIFRTTYSYNDAGQLQSAQVNDGRPRTVTYTNDMTGQVIRRDEADNKIPTQSQPYLNGDPHEAWYRFGGKQMGYVGNNGTLDTDYQSSVSNRTATAGTGAFRNGGAYGGTHADFDLSTSALTSYSQGGSGGSYTVQGGETLTSIAAQLWGDASLWYKLAEANGLSASNALMEGQRLTIPAGVMKNTHNASTFKPYDPAEAMGETSPTTPKPQTQKSNKCGVFGQLVLAVVAVAVTFATAGTFAAAMGPVLGGIATGATASIVSQAVGVATGIQDGFNWKGVAMSAIAGGVSAGLDKLSGVKGLGFLDGGSIGADVARGAIANGVGQGLGVALQLQSKFSWAGVAAAGISAGVSGAAGRSLPGAAKSFRQASFGNQTASGFAGAISGAATRSVLTGTSFGDNIIAVLPDVIASTIGNAAVRGLKDIVDYQSQRGPEYASTQGLIDRTTVSSEPEIVVTGHVPNVWDKLQSYANTALEYIDKAADYVYYNLESSIRARAESSNLGLVARGLGIVAERAGFHSTSVAFNKAADFYSGQYSGAAISILDRVSAIGRAVLHPVTALEGVARTTDALIMSNPSDFANAARAGIGRARAVLASGDARAIGELSGRTGVAVADIFIGSKGLGALRGVEAVGDLAGAGRATRVVGSAAETVPTIAGPTGKAYSVAFETKLDASVWGKSDSVHFNRANAALDDALRSDPVWAAQMEEMIPGVQGSVAKAGGRATPEGWVWHHDVEPGTMQLSPTNQHWDPKFWNTFHPDNKGGYAIWARPAGAPPRK</sequence>
<gene>
    <name evidence="3" type="ORF">C7I55_08105</name>
</gene>
<evidence type="ECO:0000256" key="1">
    <source>
        <dbReference type="ARBA" id="ARBA00022737"/>
    </source>
</evidence>
<dbReference type="Pfam" id="PF05593">
    <property type="entry name" value="RHS_repeat"/>
    <property type="match status" value="2"/>
</dbReference>
<evidence type="ECO:0000313" key="4">
    <source>
        <dbReference type="Proteomes" id="UP000241167"/>
    </source>
</evidence>
<feature type="domain" description="LysM" evidence="2">
    <location>
        <begin position="3940"/>
        <end position="3987"/>
    </location>
</feature>
<accession>A0A2P7QW45</accession>
<dbReference type="InterPro" id="IPR006530">
    <property type="entry name" value="YD"/>
</dbReference>
<dbReference type="InterPro" id="IPR018392">
    <property type="entry name" value="LysM"/>
</dbReference>
<dbReference type="InterPro" id="IPR031325">
    <property type="entry name" value="RHS_repeat"/>
</dbReference>
<dbReference type="SUPFAM" id="SSF69304">
    <property type="entry name" value="Tricorn protease N-terminal domain"/>
    <property type="match status" value="1"/>
</dbReference>
<dbReference type="Pfam" id="PF12639">
    <property type="entry name" value="Colicin-DNase"/>
    <property type="match status" value="1"/>
</dbReference>
<dbReference type="SMART" id="SM00257">
    <property type="entry name" value="LysM"/>
    <property type="match status" value="1"/>
</dbReference>
<dbReference type="Pfam" id="PF01476">
    <property type="entry name" value="LysM"/>
    <property type="match status" value="1"/>
</dbReference>
<dbReference type="PANTHER" id="PTHR32305:SF15">
    <property type="entry name" value="PROTEIN RHSA-RELATED"/>
    <property type="match status" value="1"/>
</dbReference>
<evidence type="ECO:0000259" key="2">
    <source>
        <dbReference type="PROSITE" id="PS51782"/>
    </source>
</evidence>
<dbReference type="Gene3D" id="2.180.10.10">
    <property type="entry name" value="RHS repeat-associated core"/>
    <property type="match status" value="8"/>
</dbReference>
<dbReference type="PROSITE" id="PS51782">
    <property type="entry name" value="LYSM"/>
    <property type="match status" value="1"/>
</dbReference>
<keyword evidence="1" id="KW-0677">Repeat</keyword>
<organism evidence="3 4">
    <name type="scientific">Allosphingosinicella deserti</name>
    <dbReference type="NCBI Taxonomy" id="2116704"/>
    <lineage>
        <taxon>Bacteria</taxon>
        <taxon>Pseudomonadati</taxon>
        <taxon>Pseudomonadota</taxon>
        <taxon>Alphaproteobacteria</taxon>
        <taxon>Sphingomonadales</taxon>
        <taxon>Sphingomonadaceae</taxon>
        <taxon>Allosphingosinicella</taxon>
    </lineage>
</organism>
<dbReference type="InterPro" id="IPR036779">
    <property type="entry name" value="LysM_dom_sf"/>
</dbReference>
<dbReference type="Pfam" id="PF25023">
    <property type="entry name" value="TEN_YD-shell"/>
    <property type="match status" value="3"/>
</dbReference>
<dbReference type="NCBIfam" id="TIGR01643">
    <property type="entry name" value="YD_repeat_2x"/>
    <property type="match status" value="10"/>
</dbReference>
<dbReference type="CDD" id="cd00118">
    <property type="entry name" value="LysM"/>
    <property type="match status" value="1"/>
</dbReference>
<dbReference type="Proteomes" id="UP000241167">
    <property type="component" value="Unassembled WGS sequence"/>
</dbReference>
<reference evidence="3 4" key="1">
    <citation type="submission" date="2018-03" db="EMBL/GenBank/DDBJ databases">
        <title>The draft genome of Sphingosinicella sp. GL-C-18.</title>
        <authorList>
            <person name="Liu L."/>
            <person name="Li L."/>
            <person name="Liang L."/>
            <person name="Zhang X."/>
            <person name="Wang T."/>
        </authorList>
    </citation>
    <scope>NUCLEOTIDE SEQUENCE [LARGE SCALE GENOMIC DNA]</scope>
    <source>
        <strain evidence="3 4">GL-C-18</strain>
    </source>
</reference>
<dbReference type="InterPro" id="IPR056823">
    <property type="entry name" value="TEN-like_YD-shell"/>
</dbReference>
<dbReference type="EMBL" id="PXYI01000002">
    <property type="protein sequence ID" value="PSJ42187.1"/>
    <property type="molecule type" value="Genomic_DNA"/>
</dbReference>
<evidence type="ECO:0000313" key="3">
    <source>
        <dbReference type="EMBL" id="PSJ42187.1"/>
    </source>
</evidence>
<dbReference type="SUPFAM" id="SSF54106">
    <property type="entry name" value="LysM domain"/>
    <property type="match status" value="1"/>
</dbReference>
<proteinExistence type="predicted"/>
<dbReference type="PANTHER" id="PTHR32305">
    <property type="match status" value="1"/>
</dbReference>
<comment type="caution">
    <text evidence="3">The sequence shown here is derived from an EMBL/GenBank/DDBJ whole genome shotgun (WGS) entry which is preliminary data.</text>
</comment>